<dbReference type="NCBIfam" id="TIGR00407">
    <property type="entry name" value="proA"/>
    <property type="match status" value="1"/>
</dbReference>
<dbReference type="PANTHER" id="PTHR11063:SF8">
    <property type="entry name" value="DELTA-1-PYRROLINE-5-CARBOXYLATE SYNTHASE"/>
    <property type="match status" value="1"/>
</dbReference>
<accession>A0A927IK75</accession>
<dbReference type="InterPro" id="IPR015590">
    <property type="entry name" value="Aldehyde_DH_dom"/>
</dbReference>
<comment type="pathway">
    <text evidence="1 7">Amino-acid biosynthesis; L-proline biosynthesis; L-glutamate 5-semialdehyde from L-glutamate: step 2/2.</text>
</comment>
<dbReference type="NCBIfam" id="NF001221">
    <property type="entry name" value="PRK00197.1"/>
    <property type="match status" value="1"/>
</dbReference>
<keyword evidence="10" id="KW-1185">Reference proteome</keyword>
<evidence type="ECO:0000256" key="2">
    <source>
        <dbReference type="ARBA" id="ARBA00022605"/>
    </source>
</evidence>
<keyword evidence="5 7" id="KW-0560">Oxidoreductase</keyword>
<dbReference type="EC" id="1.2.1.41" evidence="7"/>
<comment type="catalytic activity">
    <reaction evidence="6 7">
        <text>L-glutamate 5-semialdehyde + phosphate + NADP(+) = L-glutamyl 5-phosphate + NADPH + H(+)</text>
        <dbReference type="Rhea" id="RHEA:19541"/>
        <dbReference type="ChEBI" id="CHEBI:15378"/>
        <dbReference type="ChEBI" id="CHEBI:43474"/>
        <dbReference type="ChEBI" id="CHEBI:57783"/>
        <dbReference type="ChEBI" id="CHEBI:58066"/>
        <dbReference type="ChEBI" id="CHEBI:58274"/>
        <dbReference type="ChEBI" id="CHEBI:58349"/>
        <dbReference type="EC" id="1.2.1.41"/>
    </reaction>
</comment>
<dbReference type="Gene3D" id="3.40.309.10">
    <property type="entry name" value="Aldehyde Dehydrogenase, Chain A, domain 2"/>
    <property type="match status" value="1"/>
</dbReference>
<evidence type="ECO:0000256" key="4">
    <source>
        <dbReference type="ARBA" id="ARBA00022857"/>
    </source>
</evidence>
<dbReference type="Proteomes" id="UP000622317">
    <property type="component" value="Unassembled WGS sequence"/>
</dbReference>
<dbReference type="GO" id="GO:0004350">
    <property type="term" value="F:glutamate-5-semialdehyde dehydrogenase activity"/>
    <property type="evidence" value="ECO:0007669"/>
    <property type="project" value="UniProtKB-UniRule"/>
</dbReference>
<evidence type="ECO:0000256" key="3">
    <source>
        <dbReference type="ARBA" id="ARBA00022650"/>
    </source>
</evidence>
<keyword evidence="4 7" id="KW-0521">NADP</keyword>
<dbReference type="EMBL" id="JACYFG010000061">
    <property type="protein sequence ID" value="MBD5782609.1"/>
    <property type="molecule type" value="Genomic_DNA"/>
</dbReference>
<evidence type="ECO:0000256" key="6">
    <source>
        <dbReference type="ARBA" id="ARBA00049024"/>
    </source>
</evidence>
<comment type="similarity">
    <text evidence="7">Belongs to the gamma-glutamyl phosphate reductase family.</text>
</comment>
<evidence type="ECO:0000313" key="10">
    <source>
        <dbReference type="Proteomes" id="UP000622317"/>
    </source>
</evidence>
<dbReference type="PROSITE" id="PS01223">
    <property type="entry name" value="PROA"/>
    <property type="match status" value="1"/>
</dbReference>
<proteinExistence type="inferred from homology"/>
<dbReference type="InterPro" id="IPR020593">
    <property type="entry name" value="G-glutamylP_reductase_CS"/>
</dbReference>
<organism evidence="9 10">
    <name type="scientific">Pelagicoccus enzymogenes</name>
    <dbReference type="NCBI Taxonomy" id="2773457"/>
    <lineage>
        <taxon>Bacteria</taxon>
        <taxon>Pseudomonadati</taxon>
        <taxon>Verrucomicrobiota</taxon>
        <taxon>Opitutia</taxon>
        <taxon>Puniceicoccales</taxon>
        <taxon>Pelagicoccaceae</taxon>
        <taxon>Pelagicoccus</taxon>
    </lineage>
</organism>
<evidence type="ECO:0000256" key="5">
    <source>
        <dbReference type="ARBA" id="ARBA00023002"/>
    </source>
</evidence>
<dbReference type="CDD" id="cd07079">
    <property type="entry name" value="ALDH_F18-19_ProA-GPR"/>
    <property type="match status" value="1"/>
</dbReference>
<dbReference type="HAMAP" id="MF_00412">
    <property type="entry name" value="ProA"/>
    <property type="match status" value="1"/>
</dbReference>
<dbReference type="Gene3D" id="3.40.605.10">
    <property type="entry name" value="Aldehyde Dehydrogenase, Chain A, domain 1"/>
    <property type="match status" value="1"/>
</dbReference>
<dbReference type="InterPro" id="IPR016162">
    <property type="entry name" value="Ald_DH_N"/>
</dbReference>
<dbReference type="AlphaFoldDB" id="A0A927IK75"/>
<comment type="caution">
    <text evidence="9">The sequence shown here is derived from an EMBL/GenBank/DDBJ whole genome shotgun (WGS) entry which is preliminary data.</text>
</comment>
<protein>
    <recommendedName>
        <fullName evidence="7">Gamma-glutamyl phosphate reductase</fullName>
        <shortName evidence="7">GPR</shortName>
        <ecNumber evidence="7">1.2.1.41</ecNumber>
    </recommendedName>
    <alternativeName>
        <fullName evidence="7">Glutamate-5-semialdehyde dehydrogenase</fullName>
    </alternativeName>
    <alternativeName>
        <fullName evidence="7">Glutamyl-gamma-semialdehyde dehydrogenase</fullName>
        <shortName evidence="7">GSA dehydrogenase</shortName>
    </alternativeName>
</protein>
<comment type="function">
    <text evidence="7">Catalyzes the NADPH-dependent reduction of L-glutamate 5-phosphate into L-glutamate 5-semialdehyde and phosphate. The product spontaneously undergoes cyclization to form 1-pyrroline-5-carboxylate.</text>
</comment>
<gene>
    <name evidence="7" type="primary">proA</name>
    <name evidence="9" type="ORF">IEN85_24140</name>
</gene>
<keyword evidence="3 7" id="KW-0641">Proline biosynthesis</keyword>
<dbReference type="PANTHER" id="PTHR11063">
    <property type="entry name" value="GLUTAMATE SEMIALDEHYDE DEHYDROGENASE"/>
    <property type="match status" value="1"/>
</dbReference>
<dbReference type="InterPro" id="IPR000965">
    <property type="entry name" value="GPR_dom"/>
</dbReference>
<dbReference type="FunFam" id="3.40.309.10:FF:000006">
    <property type="entry name" value="Gamma-glutamyl phosphate reductase"/>
    <property type="match status" value="1"/>
</dbReference>
<comment type="subcellular location">
    <subcellularLocation>
        <location evidence="7">Cytoplasm</location>
    </subcellularLocation>
</comment>
<dbReference type="GO" id="GO:0005737">
    <property type="term" value="C:cytoplasm"/>
    <property type="evidence" value="ECO:0007669"/>
    <property type="project" value="UniProtKB-SubCell"/>
</dbReference>
<dbReference type="Pfam" id="PF00171">
    <property type="entry name" value="Aldedh"/>
    <property type="match status" value="1"/>
</dbReference>
<keyword evidence="7" id="KW-0963">Cytoplasm</keyword>
<dbReference type="InterPro" id="IPR016161">
    <property type="entry name" value="Ald_DH/histidinol_DH"/>
</dbReference>
<dbReference type="InterPro" id="IPR016163">
    <property type="entry name" value="Ald_DH_C"/>
</dbReference>
<dbReference type="PIRSF" id="PIRSF000151">
    <property type="entry name" value="GPR"/>
    <property type="match status" value="1"/>
</dbReference>
<dbReference type="SUPFAM" id="SSF53720">
    <property type="entry name" value="ALDH-like"/>
    <property type="match status" value="1"/>
</dbReference>
<sequence length="427" mass="45878">MSTEVTDIASQVKQIALDARAASLTLANVSSELKNKAILRLAELIEENVPALEQENAKDLAAGKEAGLTGAMLNRLELNDKRISGMVEGARQVAALPDPVGESLDTYQHPQGFTIEKVRVPIGVIGIIYESRPNVTVDCAILCLKSGNASILRGGKEAFHTNTALAKLVSQALSETGLPEKAVQLIPTTDRAAMNTLLKLNEQIQCIIPRGGEGLIRFVSENSTIPVIKHYDGICTLFVDKAADVAMAESIVVNSKTHYPSVCNAGENLLVHRDVVEFHLPQIARALAAKGVTLKADSEAATVLENAGIDCEPATEEDWSTEYLDLIISIKVVADVDEAMAFINKYGSSHSDAIITEEAETATAFLNGVDSSTVYWNVSTRFTDGFEFGLGAEIGISTDRLHARGPMGLRELCSYKYKVVGKGQIKP</sequence>
<name>A0A927IK75_9BACT</name>
<dbReference type="GO" id="GO:0050661">
    <property type="term" value="F:NADP binding"/>
    <property type="evidence" value="ECO:0007669"/>
    <property type="project" value="InterPro"/>
</dbReference>
<evidence type="ECO:0000313" key="9">
    <source>
        <dbReference type="EMBL" id="MBD5782609.1"/>
    </source>
</evidence>
<dbReference type="GO" id="GO:0055129">
    <property type="term" value="P:L-proline biosynthetic process"/>
    <property type="evidence" value="ECO:0007669"/>
    <property type="project" value="UniProtKB-UniRule"/>
</dbReference>
<evidence type="ECO:0000256" key="1">
    <source>
        <dbReference type="ARBA" id="ARBA00004985"/>
    </source>
</evidence>
<evidence type="ECO:0000256" key="7">
    <source>
        <dbReference type="HAMAP-Rule" id="MF_00412"/>
    </source>
</evidence>
<reference evidence="9" key="1">
    <citation type="submission" date="2020-09" db="EMBL/GenBank/DDBJ databases">
        <title>Pelagicoccus enzymogenes sp. nov. with an EPS production, isolated from marine sediment.</title>
        <authorList>
            <person name="Feng X."/>
        </authorList>
    </citation>
    <scope>NUCLEOTIDE SEQUENCE</scope>
    <source>
        <strain evidence="9">NFK12</strain>
    </source>
</reference>
<evidence type="ECO:0000259" key="8">
    <source>
        <dbReference type="Pfam" id="PF00171"/>
    </source>
</evidence>
<dbReference type="InterPro" id="IPR012134">
    <property type="entry name" value="Glu-5-SA_DH"/>
</dbReference>
<feature type="domain" description="Aldehyde dehydrogenase" evidence="8">
    <location>
        <begin position="9"/>
        <end position="289"/>
    </location>
</feature>
<keyword evidence="2 7" id="KW-0028">Amino-acid biosynthesis</keyword>